<dbReference type="AlphaFoldDB" id="A0A2K4ZF77"/>
<sequence>MHILKFFVGKREKNATKNSVNMNIDTLYWIYRMECGSSDFV</sequence>
<reference evidence="1 2" key="1">
    <citation type="submission" date="2018-01" db="EMBL/GenBank/DDBJ databases">
        <authorList>
            <person name="Gaut B.S."/>
            <person name="Morton B.R."/>
            <person name="Clegg M.T."/>
            <person name="Duvall M.R."/>
        </authorList>
    </citation>
    <scope>NUCLEOTIDE SEQUENCE [LARGE SCALE GENOMIC DNA]</scope>
    <source>
        <strain evidence="1">GP69</strain>
    </source>
</reference>
<evidence type="ECO:0000313" key="2">
    <source>
        <dbReference type="Proteomes" id="UP000236311"/>
    </source>
</evidence>
<dbReference type="EMBL" id="OFSM01000008">
    <property type="protein sequence ID" value="SOY29104.1"/>
    <property type="molecule type" value="Genomic_DNA"/>
</dbReference>
<evidence type="ECO:0000313" key="1">
    <source>
        <dbReference type="EMBL" id="SOY29104.1"/>
    </source>
</evidence>
<gene>
    <name evidence="1" type="ORF">AMURIS_01819</name>
</gene>
<keyword evidence="2" id="KW-1185">Reference proteome</keyword>
<accession>A0A2K4ZF77</accession>
<organism evidence="1 2">
    <name type="scientific">Acetatifactor muris</name>
    <dbReference type="NCBI Taxonomy" id="879566"/>
    <lineage>
        <taxon>Bacteria</taxon>
        <taxon>Bacillati</taxon>
        <taxon>Bacillota</taxon>
        <taxon>Clostridia</taxon>
        <taxon>Lachnospirales</taxon>
        <taxon>Lachnospiraceae</taxon>
        <taxon>Acetatifactor</taxon>
    </lineage>
</organism>
<dbReference type="Proteomes" id="UP000236311">
    <property type="component" value="Unassembled WGS sequence"/>
</dbReference>
<protein>
    <submittedName>
        <fullName evidence="1">Uncharacterized protein</fullName>
    </submittedName>
</protein>
<proteinExistence type="predicted"/>
<name>A0A2K4ZF77_9FIRM</name>